<comment type="pathway">
    <text evidence="2 18">Amino-acid degradation; L-proline degradation into L-glutamate; L-glutamate from L-proline: step 1/2.</text>
</comment>
<name>A0A5P3MRS8_NEIAN</name>
<dbReference type="InterPro" id="IPR050485">
    <property type="entry name" value="Proline_metab_enzyme"/>
</dbReference>
<dbReference type="InterPro" id="IPR002872">
    <property type="entry name" value="Proline_DH_dom"/>
</dbReference>
<dbReference type="EMBL" id="CP031699">
    <property type="protein sequence ID" value="QEY24238.1"/>
    <property type="molecule type" value="Genomic_DNA"/>
</dbReference>
<evidence type="ECO:0000256" key="1">
    <source>
        <dbReference type="ARBA" id="ARBA00001974"/>
    </source>
</evidence>
<evidence type="ECO:0000256" key="13">
    <source>
        <dbReference type="ARBA" id="ARBA00023268"/>
    </source>
</evidence>
<keyword evidence="10 18" id="KW-0642">Proline metabolism</keyword>
<keyword evidence="12 18" id="KW-0804">Transcription</keyword>
<evidence type="ECO:0000256" key="2">
    <source>
        <dbReference type="ARBA" id="ARBA00004739"/>
    </source>
</evidence>
<dbReference type="GO" id="GO:0009898">
    <property type="term" value="C:cytoplasmic side of plasma membrane"/>
    <property type="evidence" value="ECO:0007669"/>
    <property type="project" value="TreeGrafter"/>
</dbReference>
<evidence type="ECO:0000259" key="21">
    <source>
        <dbReference type="Pfam" id="PF01619"/>
    </source>
</evidence>
<comment type="similarity">
    <text evidence="16 18">In the N-terminal section; belongs to the proline dehydrogenase family.</text>
</comment>
<dbReference type="Gene3D" id="3.20.20.220">
    <property type="match status" value="1"/>
</dbReference>
<evidence type="ECO:0000256" key="6">
    <source>
        <dbReference type="ARBA" id="ARBA00022827"/>
    </source>
</evidence>
<dbReference type="SUPFAM" id="SSF81935">
    <property type="entry name" value="N-terminal domain of bifunctional PutA protein"/>
    <property type="match status" value="1"/>
</dbReference>
<sequence>MFDFAFPSQTPLRQAVTDAYRRDETEAVQDMLQQAQMSEDERLNADVLARRLVTQVRASRSKSSGVDALMHEFSLSSEEGVALMCLAEALLRIPDNATRNKLIADKLSDGNWKSHLNNSPSLFVNAAAWGLLITGKLTTPANEQSLGSALTRLLGRGGEPLIRKGVDYAMRMLGKQFVTGQTIEEALQNGKEREKSGYRFSFDMLGEAAFTQADADRYYQDYVTAIHAIGKDAAGAGVYDGNGISVKLSAIHPRYARAQHDRVMGELLPRLKELYLLAKQYNIGLNIDAEEANRLELSLDLMEALVSDPDLAGFNGIGFVVQAYQKRCPFVIDYLVDLARRNNQKLMIRLVKGAYWDSEIKWAQVDGLNGYPVYTRKVHTDISYLACARKLLDAQDAVFPQFATHNAYTLAAIYEMGKGKDFEHQCLHGMGETLYDQVVGEQNLGRRVRIYAPVGTHETLLAYLVRRLLENGANSSFVNQIVDEKISIDELIRSPFDTIAEQGIHLHASLPLPRELYGKGRLNSQGVDLSNENVLQNLQEQMNRVAEQSFQTASIINGRLREAGAPQTVHNPADHNDIVGTVSFADAELAAEAVAAAVAAQTAWAATPAAERAAALRRFADLLEQHTPALMMLAVREAGKTLNNAIAEVREAVDFCRYYADEAEHTLPETAQGIGTVAAISPWNFPLAIFTGEVVAALAAGNTVVAKPAEQTGLIAAYAVSLMHQAGIPADALQLVLGAGDVGAALTADPRINGVIFTGSTEVARLINQTLAKRGDNPVLIAETGGQNAMIVDSTALAEQVCADVLNSAFDSAGQRCSALRILCVQEDVADHMIDMIKGAMNELTVGNPRRLNTDVGPVIDTEAQQNLLAHIEKMKRAAKSYHEIKIADGIDTSRSTFVAPVLFELNNLDELQREVFGPVLHIVRYRADGLDSLIGQINAKGYALTHGIHSRIGSTVEHIKSRIEAGNVYINRNIVGAVVGVQPFGGHGLSGIGPKAGGPFYLQKLSNLKEWIAPTVSTIGKADEAALKRLETLLHTLPLEQNEKMAAAAALGQARLRTLRGAETVLCGPTGERNTLSWHAPQRVWLYGGDLPRAFAALAPLAAAGIQAVIEPDHPLAAYANDLYGLLQVNPQPETAHISHVAALDPLDPERKQALAHTPGALIKILPSENGLDILQVMEEVSCSNNTTAAGGNASLMAMSD</sequence>
<dbReference type="InterPro" id="IPR016162">
    <property type="entry name" value="Ald_DH_N"/>
</dbReference>
<evidence type="ECO:0000259" key="23">
    <source>
        <dbReference type="Pfam" id="PF18327"/>
    </source>
</evidence>
<evidence type="ECO:0000259" key="20">
    <source>
        <dbReference type="Pfam" id="PF00171"/>
    </source>
</evidence>
<feature type="active site" evidence="19">
    <location>
        <position position="783"/>
    </location>
</feature>
<comment type="function">
    <text evidence="18">Oxidizes proline to glutamate for use as a carbon and nitrogen source.</text>
</comment>
<comment type="catalytic activity">
    <reaction evidence="14 18">
        <text>L-glutamate 5-semialdehyde + NAD(+) + H2O = L-glutamate + NADH + 2 H(+)</text>
        <dbReference type="Rhea" id="RHEA:30235"/>
        <dbReference type="ChEBI" id="CHEBI:15377"/>
        <dbReference type="ChEBI" id="CHEBI:15378"/>
        <dbReference type="ChEBI" id="CHEBI:29985"/>
        <dbReference type="ChEBI" id="CHEBI:57540"/>
        <dbReference type="ChEBI" id="CHEBI:57945"/>
        <dbReference type="ChEBI" id="CHEBI:58066"/>
        <dbReference type="EC" id="1.2.1.88"/>
    </reaction>
</comment>
<keyword evidence="9 18" id="KW-0520">NAD</keyword>
<dbReference type="InterPro" id="IPR005933">
    <property type="entry name" value="PutA_C"/>
</dbReference>
<comment type="pathway">
    <text evidence="3 18">Amino-acid degradation; L-proline degradation into L-glutamate; L-glutamate from L-proline: step 2/2.</text>
</comment>
<dbReference type="InterPro" id="IPR016160">
    <property type="entry name" value="Ald_DH_CS_CYS"/>
</dbReference>
<dbReference type="PANTHER" id="PTHR42862">
    <property type="entry name" value="DELTA-1-PYRROLINE-5-CARBOXYLATE DEHYDROGENASE 1, ISOFORM A-RELATED"/>
    <property type="match status" value="1"/>
</dbReference>
<protein>
    <recommendedName>
        <fullName evidence="18">Bifunctional protein PutA</fullName>
    </recommendedName>
    <domain>
        <recommendedName>
            <fullName evidence="18">Proline dehydrogenase</fullName>
            <ecNumber evidence="18">1.5.5.2</ecNumber>
        </recommendedName>
        <alternativeName>
            <fullName evidence="18">Proline oxidase</fullName>
        </alternativeName>
    </domain>
    <domain>
        <recommendedName>
            <fullName evidence="18">Delta-1-pyrroline-5-carboxylate dehydrogenase</fullName>
            <shortName evidence="18">P5C dehydrogenase</shortName>
            <ecNumber evidence="18">1.2.1.88</ecNumber>
        </recommendedName>
        <alternativeName>
            <fullName evidence="18">L-glutamate gamma-semialdehyde dehydrogenase</fullName>
        </alternativeName>
    </domain>
</protein>
<dbReference type="Proteomes" id="UP000325536">
    <property type="component" value="Chromosome"/>
</dbReference>
<keyword evidence="6 18" id="KW-0274">FAD</keyword>
<evidence type="ECO:0000256" key="14">
    <source>
        <dbReference type="ARBA" id="ARBA00048142"/>
    </source>
</evidence>
<keyword evidence="7 18" id="KW-0560">Oxidoreductase</keyword>
<feature type="domain" description="Aldehyde dehydrogenase" evidence="20">
    <location>
        <begin position="567"/>
        <end position="1010"/>
    </location>
</feature>
<feature type="domain" description="Proline utilization A proline dehydrogenase N-terminal" evidence="23">
    <location>
        <begin position="10"/>
        <end position="57"/>
    </location>
</feature>
<dbReference type="EC" id="1.5.5.2" evidence="18"/>
<dbReference type="KEGG" id="naq:D0T90_06845"/>
<evidence type="ECO:0000256" key="17">
    <source>
        <dbReference type="ARBA" id="ARBA00060911"/>
    </source>
</evidence>
<keyword evidence="5 18" id="KW-0285">Flavoprotein</keyword>
<evidence type="ECO:0000256" key="19">
    <source>
        <dbReference type="PIRSR" id="PIRSR000197-1"/>
    </source>
</evidence>
<dbReference type="InterPro" id="IPR029041">
    <property type="entry name" value="FAD-linked_oxidoreductase-like"/>
</dbReference>
<evidence type="ECO:0000313" key="25">
    <source>
        <dbReference type="Proteomes" id="UP000325536"/>
    </source>
</evidence>
<dbReference type="PIRSF" id="PIRSF000197">
    <property type="entry name" value="Bifunct_PutA"/>
    <property type="match status" value="1"/>
</dbReference>
<evidence type="ECO:0000256" key="8">
    <source>
        <dbReference type="ARBA" id="ARBA00023015"/>
    </source>
</evidence>
<dbReference type="FunFam" id="3.40.309.10:FF:000005">
    <property type="entry name" value="1-pyrroline-5-carboxylate dehydrogenase 1"/>
    <property type="match status" value="1"/>
</dbReference>
<dbReference type="InterPro" id="IPR016163">
    <property type="entry name" value="Ald_DH_C"/>
</dbReference>
<evidence type="ECO:0000256" key="4">
    <source>
        <dbReference type="ARBA" id="ARBA00022491"/>
    </source>
</evidence>
<dbReference type="OrthoDB" id="6187633at2"/>
<comment type="catalytic activity">
    <reaction evidence="15 18">
        <text>L-proline + a quinone = (S)-1-pyrroline-5-carboxylate + a quinol + H(+)</text>
        <dbReference type="Rhea" id="RHEA:23784"/>
        <dbReference type="ChEBI" id="CHEBI:15378"/>
        <dbReference type="ChEBI" id="CHEBI:17388"/>
        <dbReference type="ChEBI" id="CHEBI:24646"/>
        <dbReference type="ChEBI" id="CHEBI:60039"/>
        <dbReference type="ChEBI" id="CHEBI:132124"/>
        <dbReference type="EC" id="1.5.5.2"/>
    </reaction>
</comment>
<dbReference type="NCBIfam" id="TIGR01238">
    <property type="entry name" value="D1pyr5carbox3"/>
    <property type="match status" value="1"/>
</dbReference>
<gene>
    <name evidence="24" type="primary">putA</name>
    <name evidence="24" type="ORF">D0T90_06845</name>
</gene>
<feature type="domain" description="Proline dehydrogenase" evidence="21">
    <location>
        <begin position="186"/>
        <end position="480"/>
    </location>
</feature>
<evidence type="ECO:0000313" key="24">
    <source>
        <dbReference type="EMBL" id="QEY24238.1"/>
    </source>
</evidence>
<dbReference type="Pfam" id="PF14850">
    <property type="entry name" value="Pro_dh-DNA_bdg"/>
    <property type="match status" value="1"/>
</dbReference>
<evidence type="ECO:0000256" key="16">
    <source>
        <dbReference type="ARBA" id="ARBA00060889"/>
    </source>
</evidence>
<keyword evidence="13" id="KW-0511">Multifunctional enzyme</keyword>
<feature type="active site" evidence="19">
    <location>
        <position position="817"/>
    </location>
</feature>
<evidence type="ECO:0000256" key="18">
    <source>
        <dbReference type="PIRNR" id="PIRNR000197"/>
    </source>
</evidence>
<dbReference type="NCBIfam" id="NF008869">
    <property type="entry name" value="PRK11904.1"/>
    <property type="match status" value="1"/>
</dbReference>
<evidence type="ECO:0000256" key="11">
    <source>
        <dbReference type="ARBA" id="ARBA00023125"/>
    </source>
</evidence>
<dbReference type="AlphaFoldDB" id="A0A5P3MRS8"/>
<dbReference type="InterPro" id="IPR024089">
    <property type="entry name" value="PRODH_PutA_dom_I/II"/>
</dbReference>
<dbReference type="InterPro" id="IPR041349">
    <property type="entry name" value="PRODH"/>
</dbReference>
<dbReference type="PROSITE" id="PS00070">
    <property type="entry name" value="ALDEHYDE_DEHYDR_CYS"/>
    <property type="match status" value="1"/>
</dbReference>
<dbReference type="InterPro" id="IPR024082">
    <property type="entry name" value="PRODH_PutA_dom_II"/>
</dbReference>
<keyword evidence="25" id="KW-1185">Reference proteome</keyword>
<dbReference type="Gene3D" id="3.40.309.10">
    <property type="entry name" value="Aldehyde Dehydrogenase, Chain A, domain 2"/>
    <property type="match status" value="1"/>
</dbReference>
<evidence type="ECO:0000259" key="22">
    <source>
        <dbReference type="Pfam" id="PF14850"/>
    </source>
</evidence>
<feature type="domain" description="Proline dehydrogenase PutA" evidence="22">
    <location>
        <begin position="66"/>
        <end position="177"/>
    </location>
</feature>
<keyword evidence="8 18" id="KW-0805">Transcription regulation</keyword>
<dbReference type="FunFam" id="1.20.5.460:FF:000001">
    <property type="entry name" value="Bifunctional protein PutA"/>
    <property type="match status" value="1"/>
</dbReference>
<dbReference type="Gene3D" id="1.20.5.460">
    <property type="entry name" value="Single helix bin"/>
    <property type="match status" value="1"/>
</dbReference>
<dbReference type="FunFam" id="3.20.20.220:FF:000004">
    <property type="entry name" value="Bifunctional protein PutA"/>
    <property type="match status" value="1"/>
</dbReference>
<dbReference type="UniPathway" id="UPA00261">
    <property type="reaction ID" value="UER00373"/>
</dbReference>
<comment type="similarity">
    <text evidence="17 18">In the C-terminal section; belongs to the aldehyde dehydrogenase family.</text>
</comment>
<evidence type="ECO:0000256" key="9">
    <source>
        <dbReference type="ARBA" id="ARBA00023027"/>
    </source>
</evidence>
<dbReference type="InterPro" id="IPR016161">
    <property type="entry name" value="Ald_DH/histidinol_DH"/>
</dbReference>
<dbReference type="SUPFAM" id="SSF53720">
    <property type="entry name" value="ALDH-like"/>
    <property type="match status" value="1"/>
</dbReference>
<proteinExistence type="inferred from homology"/>
<evidence type="ECO:0000256" key="7">
    <source>
        <dbReference type="ARBA" id="ARBA00023002"/>
    </source>
</evidence>
<dbReference type="GO" id="GO:0004657">
    <property type="term" value="F:proline dehydrogenase activity"/>
    <property type="evidence" value="ECO:0007669"/>
    <property type="project" value="UniProtKB-UniRule"/>
</dbReference>
<comment type="cofactor">
    <cofactor evidence="1 18">
        <name>FAD</name>
        <dbReference type="ChEBI" id="CHEBI:57692"/>
    </cofactor>
</comment>
<dbReference type="Gene3D" id="1.20.5.550">
    <property type="entry name" value="Single Helix bin"/>
    <property type="match status" value="1"/>
</dbReference>
<evidence type="ECO:0000256" key="12">
    <source>
        <dbReference type="ARBA" id="ARBA00023163"/>
    </source>
</evidence>
<dbReference type="GO" id="GO:0010133">
    <property type="term" value="P:L-proline catabolic process to L-glutamate"/>
    <property type="evidence" value="ECO:0007669"/>
    <property type="project" value="UniProtKB-UniRule"/>
</dbReference>
<dbReference type="PANTHER" id="PTHR42862:SF1">
    <property type="entry name" value="DELTA-1-PYRROLINE-5-CARBOXYLATE DEHYDROGENASE 2, ISOFORM A-RELATED"/>
    <property type="match status" value="1"/>
</dbReference>
<keyword evidence="11 18" id="KW-0238">DNA-binding</keyword>
<dbReference type="Pfam" id="PF18327">
    <property type="entry name" value="PRODH"/>
    <property type="match status" value="1"/>
</dbReference>
<evidence type="ECO:0000256" key="15">
    <source>
        <dbReference type="ARBA" id="ARBA00048779"/>
    </source>
</evidence>
<dbReference type="GO" id="GO:0003842">
    <property type="term" value="F:L-glutamate gamma-semialdehyde dehydrogenase activity"/>
    <property type="evidence" value="ECO:0007669"/>
    <property type="project" value="UniProtKB-UniRule"/>
</dbReference>
<dbReference type="SUPFAM" id="SSF51730">
    <property type="entry name" value="FAD-linked oxidoreductase"/>
    <property type="match status" value="1"/>
</dbReference>
<dbReference type="InterPro" id="IPR025703">
    <property type="entry name" value="Bifunct_PutA"/>
</dbReference>
<evidence type="ECO:0000256" key="3">
    <source>
        <dbReference type="ARBA" id="ARBA00004786"/>
    </source>
</evidence>
<accession>A0A5P3MRS8</accession>
<evidence type="ECO:0000256" key="5">
    <source>
        <dbReference type="ARBA" id="ARBA00022630"/>
    </source>
</evidence>
<dbReference type="Pfam" id="PF00171">
    <property type="entry name" value="Aldedh"/>
    <property type="match status" value="1"/>
</dbReference>
<dbReference type="CDD" id="cd07125">
    <property type="entry name" value="ALDH_PutA-P5CDH"/>
    <property type="match status" value="1"/>
</dbReference>
<reference evidence="24 25" key="1">
    <citation type="submission" date="2018-08" db="EMBL/GenBank/DDBJ databases">
        <title>Neisseria animalis ATCC 49930 complete genome.</title>
        <authorList>
            <person name="Veseli I.A."/>
            <person name="Mascarenhas dos Santos A.C."/>
            <person name="Buttler R."/>
            <person name="Pombert J.-F."/>
        </authorList>
    </citation>
    <scope>NUCLEOTIDE SEQUENCE [LARGE SCALE GENOMIC DNA]</scope>
    <source>
        <strain evidence="24 25">ATCC 49930</strain>
    </source>
</reference>
<dbReference type="Pfam" id="PF01619">
    <property type="entry name" value="Pro_dh"/>
    <property type="match status" value="1"/>
</dbReference>
<dbReference type="RefSeq" id="WP_123795555.1">
    <property type="nucleotide sequence ID" value="NZ_CP031699.1"/>
</dbReference>
<evidence type="ECO:0000256" key="10">
    <source>
        <dbReference type="ARBA" id="ARBA00023062"/>
    </source>
</evidence>
<organism evidence="24 25">
    <name type="scientific">Neisseria animalis</name>
    <dbReference type="NCBI Taxonomy" id="492"/>
    <lineage>
        <taxon>Bacteria</taxon>
        <taxon>Pseudomonadati</taxon>
        <taxon>Pseudomonadota</taxon>
        <taxon>Betaproteobacteria</taxon>
        <taxon>Neisseriales</taxon>
        <taxon>Neisseriaceae</taxon>
        <taxon>Neisseria</taxon>
    </lineage>
</organism>
<dbReference type="InterPro" id="IPR015590">
    <property type="entry name" value="Aldehyde_DH_dom"/>
</dbReference>
<dbReference type="InterPro" id="IPR024090">
    <property type="entry name" value="PRODH_PutA_dom_I"/>
</dbReference>
<keyword evidence="4 18" id="KW-0678">Repressor</keyword>
<dbReference type="EC" id="1.2.1.88" evidence="18"/>
<dbReference type="Gene3D" id="3.40.605.10">
    <property type="entry name" value="Aldehyde Dehydrogenase, Chain A, domain 1"/>
    <property type="match status" value="1"/>
</dbReference>
<dbReference type="GO" id="GO:0003700">
    <property type="term" value="F:DNA-binding transcription factor activity"/>
    <property type="evidence" value="ECO:0007669"/>
    <property type="project" value="InterPro"/>
</dbReference>
<dbReference type="GO" id="GO:0003677">
    <property type="term" value="F:DNA binding"/>
    <property type="evidence" value="ECO:0007669"/>
    <property type="project" value="UniProtKB-KW"/>
</dbReference>